<dbReference type="AlphaFoldDB" id="A0A0F9P1Q6"/>
<protein>
    <recommendedName>
        <fullName evidence="3">Cell division protein FtsL</fullName>
    </recommendedName>
</protein>
<accession>A0A0F9P1Q6</accession>
<reference evidence="2" key="1">
    <citation type="journal article" date="2015" name="Nature">
        <title>Complex archaea that bridge the gap between prokaryotes and eukaryotes.</title>
        <authorList>
            <person name="Spang A."/>
            <person name="Saw J.H."/>
            <person name="Jorgensen S.L."/>
            <person name="Zaremba-Niedzwiedzka K."/>
            <person name="Martijn J."/>
            <person name="Lind A.E."/>
            <person name="van Eijk R."/>
            <person name="Schleper C."/>
            <person name="Guy L."/>
            <person name="Ettema T.J."/>
        </authorList>
    </citation>
    <scope>NUCLEOTIDE SEQUENCE</scope>
</reference>
<feature type="transmembrane region" description="Helical" evidence="1">
    <location>
        <begin position="21"/>
        <end position="39"/>
    </location>
</feature>
<gene>
    <name evidence="2" type="ORF">LCGC14_1192320</name>
</gene>
<organism evidence="2">
    <name type="scientific">marine sediment metagenome</name>
    <dbReference type="NCBI Taxonomy" id="412755"/>
    <lineage>
        <taxon>unclassified sequences</taxon>
        <taxon>metagenomes</taxon>
        <taxon>ecological metagenomes</taxon>
    </lineage>
</organism>
<keyword evidence="1" id="KW-0812">Transmembrane</keyword>
<keyword evidence="1" id="KW-0472">Membrane</keyword>
<sequence length="105" mass="12250">MKTKKSNKTFTSKIFKITIKSWWVILFMLICTIGYDMGIKKRKAAIIEMKTKYNNLLVQKNQAISKKEDLTLKLSSQSDPSWIEQVLMKELGVVPENKIKVHFKN</sequence>
<evidence type="ECO:0000256" key="1">
    <source>
        <dbReference type="SAM" id="Phobius"/>
    </source>
</evidence>
<evidence type="ECO:0008006" key="3">
    <source>
        <dbReference type="Google" id="ProtNLM"/>
    </source>
</evidence>
<comment type="caution">
    <text evidence="2">The sequence shown here is derived from an EMBL/GenBank/DDBJ whole genome shotgun (WGS) entry which is preliminary data.</text>
</comment>
<keyword evidence="1" id="KW-1133">Transmembrane helix</keyword>
<proteinExistence type="predicted"/>
<dbReference type="EMBL" id="LAZR01006061">
    <property type="protein sequence ID" value="KKM95030.1"/>
    <property type="molecule type" value="Genomic_DNA"/>
</dbReference>
<evidence type="ECO:0000313" key="2">
    <source>
        <dbReference type="EMBL" id="KKM95030.1"/>
    </source>
</evidence>
<name>A0A0F9P1Q6_9ZZZZ</name>